<dbReference type="InterPro" id="IPR028082">
    <property type="entry name" value="Peripla_BP_I"/>
</dbReference>
<dbReference type="EMBL" id="JBHTCS010000001">
    <property type="protein sequence ID" value="MFC7446373.1"/>
    <property type="molecule type" value="Genomic_DNA"/>
</dbReference>
<keyword evidence="6" id="KW-1185">Reference proteome</keyword>
<evidence type="ECO:0000259" key="4">
    <source>
        <dbReference type="PROSITE" id="PS50932"/>
    </source>
</evidence>
<organism evidence="5 6">
    <name type="scientific">Rhodococcus daqingensis</name>
    <dbReference type="NCBI Taxonomy" id="2479363"/>
    <lineage>
        <taxon>Bacteria</taxon>
        <taxon>Bacillati</taxon>
        <taxon>Actinomycetota</taxon>
        <taxon>Actinomycetes</taxon>
        <taxon>Mycobacteriales</taxon>
        <taxon>Nocardiaceae</taxon>
        <taxon>Rhodococcus</taxon>
    </lineage>
</organism>
<comment type="caution">
    <text evidence="5">The sequence shown here is derived from an EMBL/GenBank/DDBJ whole genome shotgun (WGS) entry which is preliminary data.</text>
</comment>
<keyword evidence="1" id="KW-0805">Transcription regulation</keyword>
<dbReference type="PANTHER" id="PTHR30146:SF153">
    <property type="entry name" value="LACTOSE OPERON REPRESSOR"/>
    <property type="match status" value="1"/>
</dbReference>
<evidence type="ECO:0000256" key="2">
    <source>
        <dbReference type="ARBA" id="ARBA00023125"/>
    </source>
</evidence>
<dbReference type="Proteomes" id="UP001596484">
    <property type="component" value="Unassembled WGS sequence"/>
</dbReference>
<evidence type="ECO:0000256" key="3">
    <source>
        <dbReference type="ARBA" id="ARBA00023163"/>
    </source>
</evidence>
<reference evidence="6" key="1">
    <citation type="journal article" date="2019" name="Int. J. Syst. Evol. Microbiol.">
        <title>The Global Catalogue of Microorganisms (GCM) 10K type strain sequencing project: providing services to taxonomists for standard genome sequencing and annotation.</title>
        <authorList>
            <consortium name="The Broad Institute Genomics Platform"/>
            <consortium name="The Broad Institute Genome Sequencing Center for Infectious Disease"/>
            <person name="Wu L."/>
            <person name="Ma J."/>
        </authorList>
    </citation>
    <scope>NUCLEOTIDE SEQUENCE [LARGE SCALE GENOMIC DNA]</scope>
    <source>
        <strain evidence="6">ICMP 19430</strain>
    </source>
</reference>
<dbReference type="Gene3D" id="1.10.260.40">
    <property type="entry name" value="lambda repressor-like DNA-binding domains"/>
    <property type="match status" value="1"/>
</dbReference>
<dbReference type="PANTHER" id="PTHR30146">
    <property type="entry name" value="LACI-RELATED TRANSCRIPTIONAL REPRESSOR"/>
    <property type="match status" value="1"/>
</dbReference>
<dbReference type="Pfam" id="PF13377">
    <property type="entry name" value="Peripla_BP_3"/>
    <property type="match status" value="1"/>
</dbReference>
<dbReference type="InterPro" id="IPR010982">
    <property type="entry name" value="Lambda_DNA-bd_dom_sf"/>
</dbReference>
<accession>A0ABW2RSH9</accession>
<dbReference type="SUPFAM" id="SSF47413">
    <property type="entry name" value="lambda repressor-like DNA-binding domains"/>
    <property type="match status" value="1"/>
</dbReference>
<dbReference type="CDD" id="cd01392">
    <property type="entry name" value="HTH_LacI"/>
    <property type="match status" value="1"/>
</dbReference>
<evidence type="ECO:0000313" key="5">
    <source>
        <dbReference type="EMBL" id="MFC7446373.1"/>
    </source>
</evidence>
<dbReference type="SMART" id="SM00354">
    <property type="entry name" value="HTH_LACI"/>
    <property type="match status" value="1"/>
</dbReference>
<evidence type="ECO:0000313" key="6">
    <source>
        <dbReference type="Proteomes" id="UP001596484"/>
    </source>
</evidence>
<dbReference type="InterPro" id="IPR000843">
    <property type="entry name" value="HTH_LacI"/>
</dbReference>
<protein>
    <submittedName>
        <fullName evidence="5">LacI family DNA-binding transcriptional regulator</fullName>
    </submittedName>
</protein>
<dbReference type="SUPFAM" id="SSF53822">
    <property type="entry name" value="Periplasmic binding protein-like I"/>
    <property type="match status" value="1"/>
</dbReference>
<sequence length="351" mass="37801">MADRRSRPTIHDVARLAGVSATTVSHSFSGKGVVAAGTRERVRDAAKSLGYRPDVLAQGLRNNRLGVLALVLRPLDTLDSFLPEGVDYFLRFAGSAALAAMEFGYGLMLVSDPTRESSPTAALACDGFLITEPVANDPLIELLLDQRVPFLSVGRDPDNADYDTWLDTDTGRMTDEVLRHLEDAGAVRVALVTGTDRNSWNLDAEAAYRAWCAQRGQVALVASRAETAGQAGGREAADELFDRGDPPDAVYCLTGRHAAGLLERVRERGIAVPGDVLIVGGSDSEHTRSASPSITSVDLRPELLARVAVTMMVNRLDQLDRPVPAGEMHGRLIVRDSTRRPGRISRPSPLV</sequence>
<dbReference type="RefSeq" id="WP_378400467.1">
    <property type="nucleotide sequence ID" value="NZ_JBHTCS010000001.1"/>
</dbReference>
<keyword evidence="3" id="KW-0804">Transcription</keyword>
<keyword evidence="2 5" id="KW-0238">DNA-binding</keyword>
<evidence type="ECO:0000256" key="1">
    <source>
        <dbReference type="ARBA" id="ARBA00023015"/>
    </source>
</evidence>
<dbReference type="Pfam" id="PF00356">
    <property type="entry name" value="LacI"/>
    <property type="match status" value="1"/>
</dbReference>
<name>A0ABW2RSH9_9NOCA</name>
<dbReference type="PROSITE" id="PS50932">
    <property type="entry name" value="HTH_LACI_2"/>
    <property type="match status" value="1"/>
</dbReference>
<dbReference type="InterPro" id="IPR046335">
    <property type="entry name" value="LacI/GalR-like_sensor"/>
</dbReference>
<gene>
    <name evidence="5" type="ORF">ACFQS9_00560</name>
</gene>
<dbReference type="Gene3D" id="3.40.50.2300">
    <property type="match status" value="2"/>
</dbReference>
<dbReference type="GO" id="GO:0003677">
    <property type="term" value="F:DNA binding"/>
    <property type="evidence" value="ECO:0007669"/>
    <property type="project" value="UniProtKB-KW"/>
</dbReference>
<feature type="domain" description="HTH lacI-type" evidence="4">
    <location>
        <begin position="8"/>
        <end position="62"/>
    </location>
</feature>
<proteinExistence type="predicted"/>